<accession>A0A2U2DEG9</accession>
<sequence length="1504" mass="170203">MEDQASLSIIEPSIAKSASIATIGKSWGKVGATGAASFALPLPSSPGRGFDPQLTLSYSSQSGNGPFGIGWNLSLSAITRQTDKGVPRYTDDDVFLSPSGEALMAERDREGKIKSRDETQYRGLPIGPHTVTRYFPRVETTFDLVECWRCAANPDGFWLVHGVDGSLHLFGKVETARKADPQDSKRIASWLLQESMNVRGEHICYEYKTEDPSETPAPHDYRAQRYLHRVLYGNLAACADLYGWEIPQAPEPSWLFHLVFDYGERTLDLTEKPVYDGATLKPWLSRHDPFSTYGHGFEVGTRRLCRQVLMFHSFAQLGDKPVLVRRLLLEYSESTAPWSYSQIRAAHYQAYDASGAVENMPPVEFDYSPFELNTQPKPFFPFDNMPGIEDGRFYQCVDLFGEGLPGFLCRYDQCWYYREPLRDQAGGDQITYGPWTALDKIPVADRNKPAHQALMDLTGDGRPDWVIAVPGMAGFHKLNPDKTWSAFIPFAAFPVEFFNVLAQLGDFTGAGLDSLALIGPKAVRLYTSQREDGFAKGEDVLHTPIDDRLPLISNSRSELVFVGNLLGSDMTELYRIRHDKIECWPNLGHGKFGKGFVISGPTFEYTKFDAARVRIADLNGSGAPALIYLNSDHFHIYLNQGGNGFAKDPITVPWPEGVRYDNQCQVNFADLQGLGCPSLILTLTHMKPQHWRYDFVSARPYLMTASNNNMGCSTEVVYRSSAQEWLDEKQRILKFNRLPVCYLPFAVQVVSRQTQRDEITGNCLNQFFSYFEAWYDPLDREFRGFGRLHQTDSETASNEDESFTAPALVCTWFHTGRQIDMPRDGYFDRDDKAHPLGGTLFCRYHPDDDCEELITPADETTAHAIARSLAGAVLTLETYAQADPFPAAPYRVEHSRYIVREVRGRGEHYPYAVLMPSLLETITYNYERCIDDPLCHHAINLSRDTFGLTTHSIAVSYARRLTEADKSPFVDPDEDKWWIDAHDPAQQSYYLSETRAEFIHLPDLQGWRLGLPYRQRGNALVLPKKPTVAGLDPQEISYERLLELFTSAHWVAARVLTSQSVQRYVSTTNGELPDGTAQFEALAGPMEIAQLNKEALEVYGDVTPAIDIRAELEKIGYLPMKLFLGTDKAADEEEDQQRNLWSALYRFAEYAGLDRFYRVIKYNETLSHGVTEATYDDYSLASLSVKLPDGCTTRIEYDYHSLQPLRITDANDNVEEALNGPSGPHTVTYHGTENGIPAGFLPIDKYNRPEDASPATAIEFPKQALQDAASTFRKDLFSWMGLLPDSVWQTPEWLSDWITQGYVLHSQHIRASARLRLARLKSRTSPEQALWDLLVSVPRIPVHSVALSADRDYYDEEPSQIRIILNIVDGFGRALQTQQRVEPGDAYVVENGKLVIENGKPKVAHAERRWRISERVEYNNKQLPVRTYRPYFANAYGYIDDECFKEFGHHDKSFYDVLGRLNKIINAKADIALEIIHPWYTTKLDFNDTYVAPDTKDPTADKRS</sequence>
<dbReference type="InterPro" id="IPR003284">
    <property type="entry name" value="Sal_SpvB"/>
</dbReference>
<comment type="caution">
    <text evidence="6">The sequence shown here is derived from an EMBL/GenBank/DDBJ whole genome shotgun (WGS) entry which is preliminary data.</text>
</comment>
<dbReference type="Pfam" id="PF03534">
    <property type="entry name" value="SpvB"/>
    <property type="match status" value="1"/>
</dbReference>
<keyword evidence="2" id="KW-0964">Secreted</keyword>
<dbReference type="Pfam" id="PF12256">
    <property type="entry name" value="TcdB_toxin_midN"/>
    <property type="match status" value="1"/>
</dbReference>
<evidence type="ECO:0000256" key="2">
    <source>
        <dbReference type="ARBA" id="ARBA00022525"/>
    </source>
</evidence>
<proteinExistence type="predicted"/>
<dbReference type="RefSeq" id="WP_109520030.1">
    <property type="nucleotide sequence ID" value="NZ_QFAW01000002.1"/>
</dbReference>
<name>A0A2U2DEG9_9PSED</name>
<dbReference type="PRINTS" id="PR01341">
    <property type="entry name" value="SALSPVBPROT"/>
</dbReference>
<comment type="subcellular location">
    <subcellularLocation>
        <location evidence="1">Secreted</location>
    </subcellularLocation>
</comment>
<gene>
    <name evidence="6" type="ORF">C9I49_02360</name>
</gene>
<dbReference type="Pfam" id="PF12255">
    <property type="entry name" value="TcdB_toxin_midC"/>
    <property type="match status" value="1"/>
</dbReference>
<dbReference type="EMBL" id="QFAW01000002">
    <property type="protein sequence ID" value="PWE47780.1"/>
    <property type="molecule type" value="Genomic_DNA"/>
</dbReference>
<dbReference type="GO" id="GO:0005576">
    <property type="term" value="C:extracellular region"/>
    <property type="evidence" value="ECO:0007669"/>
    <property type="project" value="UniProtKB-SubCell"/>
</dbReference>
<protein>
    <submittedName>
        <fullName evidence="6">Toxin</fullName>
    </submittedName>
</protein>
<dbReference type="InterPro" id="IPR022045">
    <property type="entry name" value="TcdB_toxin_mid/N"/>
</dbReference>
<evidence type="ECO:0000259" key="4">
    <source>
        <dbReference type="Pfam" id="PF12255"/>
    </source>
</evidence>
<evidence type="ECO:0000256" key="1">
    <source>
        <dbReference type="ARBA" id="ARBA00004613"/>
    </source>
</evidence>
<evidence type="ECO:0000259" key="5">
    <source>
        <dbReference type="Pfam" id="PF12256"/>
    </source>
</evidence>
<dbReference type="InterPro" id="IPR028994">
    <property type="entry name" value="Integrin_alpha_N"/>
</dbReference>
<dbReference type="InterPro" id="IPR022044">
    <property type="entry name" value="TcdB_toxin_mid/C"/>
</dbReference>
<feature type="domain" description="Insecticide toxin TcdB middle/N-terminal" evidence="5">
    <location>
        <begin position="651"/>
        <end position="816"/>
    </location>
</feature>
<dbReference type="GO" id="GO:0005737">
    <property type="term" value="C:cytoplasm"/>
    <property type="evidence" value="ECO:0007669"/>
    <property type="project" value="InterPro"/>
</dbReference>
<evidence type="ECO:0000313" key="6">
    <source>
        <dbReference type="EMBL" id="PWE47780.1"/>
    </source>
</evidence>
<evidence type="ECO:0000313" key="7">
    <source>
        <dbReference type="Proteomes" id="UP000245056"/>
    </source>
</evidence>
<evidence type="ECO:0000256" key="3">
    <source>
        <dbReference type="ARBA" id="ARBA00023026"/>
    </source>
</evidence>
<feature type="domain" description="Insecticide toxin TcdB middle/C-terminal" evidence="4">
    <location>
        <begin position="865"/>
        <end position="1011"/>
    </location>
</feature>
<reference evidence="6 7" key="1">
    <citation type="submission" date="2018-05" db="EMBL/GenBank/DDBJ databases">
        <title>Genome sequences of two Antarctic strains of Pseudomonas prosekii: insights into adaptation to extreme conditions.</title>
        <authorList>
            <person name="Snopkova K."/>
            <person name="Dufkova K."/>
            <person name="Cejkova D."/>
            <person name="Sedlacek I."/>
            <person name="Smajs D."/>
        </authorList>
    </citation>
    <scope>NUCLEOTIDE SEQUENCE [LARGE SCALE GENOMIC DNA]</scope>
    <source>
        <strain evidence="6 7">P2673</strain>
    </source>
</reference>
<dbReference type="Proteomes" id="UP000245056">
    <property type="component" value="Unassembled WGS sequence"/>
</dbReference>
<dbReference type="SUPFAM" id="SSF69318">
    <property type="entry name" value="Integrin alpha N-terminal domain"/>
    <property type="match status" value="1"/>
</dbReference>
<dbReference type="OrthoDB" id="6510336at2"/>
<organism evidence="6 7">
    <name type="scientific">Pseudomonas prosekii</name>
    <dbReference type="NCBI Taxonomy" id="1148509"/>
    <lineage>
        <taxon>Bacteria</taxon>
        <taxon>Pseudomonadati</taxon>
        <taxon>Pseudomonadota</taxon>
        <taxon>Gammaproteobacteria</taxon>
        <taxon>Pseudomonadales</taxon>
        <taxon>Pseudomonadaceae</taxon>
        <taxon>Pseudomonas</taxon>
    </lineage>
</organism>
<keyword evidence="3" id="KW-0843">Virulence</keyword>